<dbReference type="AlphaFoldDB" id="A0A923SEY5"/>
<organism evidence="2 3">
    <name type="scientific">Ramlibacter cellulosilyticus</name>
    <dbReference type="NCBI Taxonomy" id="2764187"/>
    <lineage>
        <taxon>Bacteria</taxon>
        <taxon>Pseudomonadati</taxon>
        <taxon>Pseudomonadota</taxon>
        <taxon>Betaproteobacteria</taxon>
        <taxon>Burkholderiales</taxon>
        <taxon>Comamonadaceae</taxon>
        <taxon>Ramlibacter</taxon>
    </lineage>
</organism>
<evidence type="ECO:0000313" key="2">
    <source>
        <dbReference type="EMBL" id="MBC5783417.1"/>
    </source>
</evidence>
<keyword evidence="3" id="KW-1185">Reference proteome</keyword>
<name>A0A923SEY5_9BURK</name>
<dbReference type="Proteomes" id="UP000608513">
    <property type="component" value="Unassembled WGS sequence"/>
</dbReference>
<evidence type="ECO:0000313" key="3">
    <source>
        <dbReference type="Proteomes" id="UP000608513"/>
    </source>
</evidence>
<sequence>MAQPGLTIPVPLRTRDERRQAERFHAAMPVSIDGQEGTTQDLSTTGLSFHAEHAYEPGARIEVVIEYLLDGHQYPLRCEAEVVRSVPDAAGFTVGARLLPTAEIPAAALGEDEAAPRSHLRSVD</sequence>
<dbReference type="GO" id="GO:0035438">
    <property type="term" value="F:cyclic-di-GMP binding"/>
    <property type="evidence" value="ECO:0007669"/>
    <property type="project" value="InterPro"/>
</dbReference>
<reference evidence="2" key="1">
    <citation type="submission" date="2020-08" db="EMBL/GenBank/DDBJ databases">
        <title>Ramlibacter sp. USB13 16S ribosomal RNA gene genome sequencing and assembly.</title>
        <authorList>
            <person name="Kang M."/>
        </authorList>
    </citation>
    <scope>NUCLEOTIDE SEQUENCE</scope>
    <source>
        <strain evidence="2">USB13</strain>
    </source>
</reference>
<accession>A0A923SEY5</accession>
<comment type="caution">
    <text evidence="2">The sequence shown here is derived from an EMBL/GenBank/DDBJ whole genome shotgun (WGS) entry which is preliminary data.</text>
</comment>
<dbReference type="Gene3D" id="2.40.10.220">
    <property type="entry name" value="predicted glycosyltransferase like domains"/>
    <property type="match status" value="1"/>
</dbReference>
<dbReference type="Pfam" id="PF07238">
    <property type="entry name" value="PilZ"/>
    <property type="match status" value="1"/>
</dbReference>
<dbReference type="EMBL" id="JACORT010000003">
    <property type="protein sequence ID" value="MBC5783417.1"/>
    <property type="molecule type" value="Genomic_DNA"/>
</dbReference>
<gene>
    <name evidence="2" type="ORF">H8N03_10715</name>
</gene>
<evidence type="ECO:0000259" key="1">
    <source>
        <dbReference type="Pfam" id="PF07238"/>
    </source>
</evidence>
<proteinExistence type="predicted"/>
<dbReference type="SUPFAM" id="SSF141371">
    <property type="entry name" value="PilZ domain-like"/>
    <property type="match status" value="1"/>
</dbReference>
<protein>
    <submittedName>
        <fullName evidence="2">PilZ domain-containing protein</fullName>
    </submittedName>
</protein>
<dbReference type="InterPro" id="IPR009875">
    <property type="entry name" value="PilZ_domain"/>
</dbReference>
<dbReference type="RefSeq" id="WP_187076151.1">
    <property type="nucleotide sequence ID" value="NZ_JACORT010000003.1"/>
</dbReference>
<feature type="domain" description="PilZ" evidence="1">
    <location>
        <begin position="17"/>
        <end position="101"/>
    </location>
</feature>